<evidence type="ECO:0000259" key="3">
    <source>
        <dbReference type="PROSITE" id="PS51031"/>
    </source>
</evidence>
<dbReference type="PANTHER" id="PTHR12243:SF67">
    <property type="entry name" value="COREPRESSOR OF PANGOLIN, ISOFORM A-RELATED"/>
    <property type="match status" value="1"/>
</dbReference>
<evidence type="ECO:0008006" key="6">
    <source>
        <dbReference type="Google" id="ProtNLM"/>
    </source>
</evidence>
<comment type="caution">
    <text evidence="4">The sequence shown here is derived from an EMBL/GenBank/DDBJ whole genome shotgun (WGS) entry which is preliminary data.</text>
</comment>
<dbReference type="InterPro" id="IPR006578">
    <property type="entry name" value="MADF-dom"/>
</dbReference>
<reference evidence="4 5" key="1">
    <citation type="submission" date="2024-06" db="EMBL/GenBank/DDBJ databases">
        <title>A chromosome-level genome assembly of beet webworm, Loxostege sticticalis.</title>
        <authorList>
            <person name="Zhang Y."/>
        </authorList>
    </citation>
    <scope>NUCLEOTIDE SEQUENCE [LARGE SCALE GENOMIC DNA]</scope>
    <source>
        <strain evidence="4">AQ028</strain>
        <tissue evidence="4">Male pupae</tissue>
    </source>
</reference>
<organism evidence="4 5">
    <name type="scientific">Loxostege sticticalis</name>
    <name type="common">Beet webworm moth</name>
    <dbReference type="NCBI Taxonomy" id="481309"/>
    <lineage>
        <taxon>Eukaryota</taxon>
        <taxon>Metazoa</taxon>
        <taxon>Ecdysozoa</taxon>
        <taxon>Arthropoda</taxon>
        <taxon>Hexapoda</taxon>
        <taxon>Insecta</taxon>
        <taxon>Pterygota</taxon>
        <taxon>Neoptera</taxon>
        <taxon>Endopterygota</taxon>
        <taxon>Lepidoptera</taxon>
        <taxon>Glossata</taxon>
        <taxon>Ditrysia</taxon>
        <taxon>Pyraloidea</taxon>
        <taxon>Crambidae</taxon>
        <taxon>Pyraustinae</taxon>
        <taxon>Loxostege</taxon>
    </lineage>
</organism>
<gene>
    <name evidence="4" type="ORF">ABMA28_007964</name>
</gene>
<evidence type="ECO:0000256" key="1">
    <source>
        <dbReference type="PROSITE-ProRule" id="PRU00371"/>
    </source>
</evidence>
<keyword evidence="1" id="KW-0539">Nucleus</keyword>
<evidence type="ECO:0000259" key="2">
    <source>
        <dbReference type="PROSITE" id="PS51029"/>
    </source>
</evidence>
<dbReference type="Proteomes" id="UP001549921">
    <property type="component" value="Unassembled WGS sequence"/>
</dbReference>
<evidence type="ECO:0000313" key="5">
    <source>
        <dbReference type="Proteomes" id="UP001549921"/>
    </source>
</evidence>
<dbReference type="InterPro" id="IPR039353">
    <property type="entry name" value="TF_Adf1"/>
</dbReference>
<name>A0ABD0SJF7_LOXSC</name>
<dbReference type="Pfam" id="PF02944">
    <property type="entry name" value="BESS"/>
    <property type="match status" value="1"/>
</dbReference>
<dbReference type="PROSITE" id="PS51031">
    <property type="entry name" value="BESS"/>
    <property type="match status" value="1"/>
</dbReference>
<dbReference type="InterPro" id="IPR004210">
    <property type="entry name" value="BESS_motif"/>
</dbReference>
<dbReference type="PANTHER" id="PTHR12243">
    <property type="entry name" value="MADF DOMAIN TRANSCRIPTION FACTOR"/>
    <property type="match status" value="1"/>
</dbReference>
<dbReference type="PROSITE" id="PS51029">
    <property type="entry name" value="MADF"/>
    <property type="match status" value="1"/>
</dbReference>
<dbReference type="GO" id="GO:0005634">
    <property type="term" value="C:nucleus"/>
    <property type="evidence" value="ECO:0007669"/>
    <property type="project" value="UniProtKB-SubCell"/>
</dbReference>
<dbReference type="Pfam" id="PF10545">
    <property type="entry name" value="MADF_DNA_bdg"/>
    <property type="match status" value="1"/>
</dbReference>
<evidence type="ECO:0000313" key="4">
    <source>
        <dbReference type="EMBL" id="KAL0819967.1"/>
    </source>
</evidence>
<proteinExistence type="predicted"/>
<feature type="domain" description="MADF" evidence="2">
    <location>
        <begin position="11"/>
        <end position="105"/>
    </location>
</feature>
<sequence length="292" mass="34042">MDSKELKFVDELISEVKKRPVIWDINKYRFHRREMQVEEWQAIASKFKMTPKEVRTKWYRLKDTFRREQEKLKLPQGGHKKPQISDYTGQWVHFEKLLFLYGTGDNYNKNITTSSSENIDGDESAMSIEDIKVEYDLFEHVDDFEHNYAKTVNIDDLDSKEVEDLIEDQQKTFPEATESRAIDNTSADHNIDNCNVLRKRSADETTDGGDKKISITSPPMLTVLPLPTKEPEETTLDEDVLFVRSLVPFFGRLNPIKKMLVKNEMQNLVIKEMLCNNCRSVGPQPNCRCNLN</sequence>
<dbReference type="AlphaFoldDB" id="A0ABD0SJF7"/>
<dbReference type="SMART" id="SM00595">
    <property type="entry name" value="MADF"/>
    <property type="match status" value="1"/>
</dbReference>
<feature type="domain" description="BESS" evidence="3">
    <location>
        <begin position="236"/>
        <end position="275"/>
    </location>
</feature>
<dbReference type="EMBL" id="JBEDNZ010000020">
    <property type="protein sequence ID" value="KAL0819967.1"/>
    <property type="molecule type" value="Genomic_DNA"/>
</dbReference>
<protein>
    <recommendedName>
        <fullName evidence="6">MADF domain-containing protein</fullName>
    </recommendedName>
</protein>
<comment type="subcellular location">
    <subcellularLocation>
        <location evidence="1">Nucleus</location>
    </subcellularLocation>
</comment>
<accession>A0ABD0SJF7</accession>